<dbReference type="Pfam" id="PF08030">
    <property type="entry name" value="NAD_binding_6"/>
    <property type="match status" value="1"/>
</dbReference>
<dbReference type="GO" id="GO:0006879">
    <property type="term" value="P:intracellular iron ion homeostasis"/>
    <property type="evidence" value="ECO:0007669"/>
    <property type="project" value="TreeGrafter"/>
</dbReference>
<dbReference type="PROSITE" id="PS51384">
    <property type="entry name" value="FAD_FR"/>
    <property type="match status" value="1"/>
</dbReference>
<keyword evidence="10" id="KW-0406">Ion transport</keyword>
<accession>A0AA39Z0B4</accession>
<dbReference type="InterPro" id="IPR039261">
    <property type="entry name" value="FNR_nucleotide-bd"/>
</dbReference>
<evidence type="ECO:0000256" key="5">
    <source>
        <dbReference type="ARBA" id="ARBA00022475"/>
    </source>
</evidence>
<evidence type="ECO:0000313" key="16">
    <source>
        <dbReference type="Proteomes" id="UP001175001"/>
    </source>
</evidence>
<evidence type="ECO:0000256" key="11">
    <source>
        <dbReference type="ARBA" id="ARBA00023136"/>
    </source>
</evidence>
<dbReference type="InterPro" id="IPR013112">
    <property type="entry name" value="FAD-bd_8"/>
</dbReference>
<evidence type="ECO:0000256" key="7">
    <source>
        <dbReference type="ARBA" id="ARBA00022982"/>
    </source>
</evidence>
<dbReference type="GO" id="GO:0005886">
    <property type="term" value="C:plasma membrane"/>
    <property type="evidence" value="ECO:0007669"/>
    <property type="project" value="UniProtKB-SubCell"/>
</dbReference>
<dbReference type="GO" id="GO:0052851">
    <property type="term" value="F:ferric-chelate reductase (NADPH) activity"/>
    <property type="evidence" value="ECO:0007669"/>
    <property type="project" value="UniProtKB-EC"/>
</dbReference>
<feature type="transmembrane region" description="Helical" evidence="13">
    <location>
        <begin position="124"/>
        <end position="147"/>
    </location>
</feature>
<feature type="transmembrane region" description="Helical" evidence="13">
    <location>
        <begin position="59"/>
        <end position="78"/>
    </location>
</feature>
<dbReference type="InterPro" id="IPR017938">
    <property type="entry name" value="Riboflavin_synthase-like_b-brl"/>
</dbReference>
<reference evidence="15" key="1">
    <citation type="submission" date="2023-06" db="EMBL/GenBank/DDBJ databases">
        <title>Multi-omics analyses reveal the molecular pathogenesis toolkit of Lasiodiplodia hormozganensis, a cross-kingdom pathogen.</title>
        <authorList>
            <person name="Felix C."/>
            <person name="Meneses R."/>
            <person name="Goncalves M.F.M."/>
            <person name="Tilleman L."/>
            <person name="Duarte A.S."/>
            <person name="Jorrin-Novo J.V."/>
            <person name="Van De Peer Y."/>
            <person name="Deforce D."/>
            <person name="Van Nieuwerburgh F."/>
            <person name="Esteves A.C."/>
            <person name="Alves A."/>
        </authorList>
    </citation>
    <scope>NUCLEOTIDE SEQUENCE</scope>
    <source>
        <strain evidence="15">CBS 339.90</strain>
    </source>
</reference>
<keyword evidence="8 13" id="KW-1133">Transmembrane helix</keyword>
<evidence type="ECO:0000256" key="8">
    <source>
        <dbReference type="ARBA" id="ARBA00022989"/>
    </source>
</evidence>
<dbReference type="GO" id="GO:0006826">
    <property type="term" value="P:iron ion transport"/>
    <property type="evidence" value="ECO:0007669"/>
    <property type="project" value="UniProtKB-ARBA"/>
</dbReference>
<dbReference type="InterPro" id="IPR051410">
    <property type="entry name" value="Ferric/Cupric_Reductase"/>
</dbReference>
<evidence type="ECO:0000256" key="12">
    <source>
        <dbReference type="ARBA" id="ARBA00048483"/>
    </source>
</evidence>
<dbReference type="Proteomes" id="UP001175001">
    <property type="component" value="Unassembled WGS sequence"/>
</dbReference>
<organism evidence="15 16">
    <name type="scientific">Lasiodiplodia hormozganensis</name>
    <dbReference type="NCBI Taxonomy" id="869390"/>
    <lineage>
        <taxon>Eukaryota</taxon>
        <taxon>Fungi</taxon>
        <taxon>Dikarya</taxon>
        <taxon>Ascomycota</taxon>
        <taxon>Pezizomycotina</taxon>
        <taxon>Dothideomycetes</taxon>
        <taxon>Dothideomycetes incertae sedis</taxon>
        <taxon>Botryosphaeriales</taxon>
        <taxon>Botryosphaeriaceae</taxon>
        <taxon>Lasiodiplodia</taxon>
    </lineage>
</organism>
<comment type="subcellular location">
    <subcellularLocation>
        <location evidence="1">Cell membrane</location>
        <topology evidence="1">Multi-pass membrane protein</topology>
    </subcellularLocation>
</comment>
<feature type="transmembrane region" description="Helical" evidence="13">
    <location>
        <begin position="294"/>
        <end position="314"/>
    </location>
</feature>
<evidence type="ECO:0000256" key="2">
    <source>
        <dbReference type="ARBA" id="ARBA00006278"/>
    </source>
</evidence>
<dbReference type="InterPro" id="IPR017927">
    <property type="entry name" value="FAD-bd_FR_type"/>
</dbReference>
<dbReference type="SUPFAM" id="SSF63380">
    <property type="entry name" value="Riboflavin synthase domain-like"/>
    <property type="match status" value="1"/>
</dbReference>
<dbReference type="SFLD" id="SFLDS00052">
    <property type="entry name" value="Ferric_Reductase_Domain"/>
    <property type="match status" value="1"/>
</dbReference>
<comment type="similarity">
    <text evidence="2">Belongs to the ferric reductase (FRE) family.</text>
</comment>
<evidence type="ECO:0000256" key="1">
    <source>
        <dbReference type="ARBA" id="ARBA00004651"/>
    </source>
</evidence>
<feature type="transmembrane region" description="Helical" evidence="13">
    <location>
        <begin position="200"/>
        <end position="222"/>
    </location>
</feature>
<evidence type="ECO:0000313" key="15">
    <source>
        <dbReference type="EMBL" id="KAK0661809.1"/>
    </source>
</evidence>
<evidence type="ECO:0000256" key="9">
    <source>
        <dbReference type="ARBA" id="ARBA00023002"/>
    </source>
</evidence>
<keyword evidence="5" id="KW-1003">Cell membrane</keyword>
<dbReference type="SUPFAM" id="SSF52343">
    <property type="entry name" value="Ferredoxin reductase-like, C-terminal NADP-linked domain"/>
    <property type="match status" value="1"/>
</dbReference>
<sequence length="781" mass="86108">MAPNRWPNAPMPSGVSYADLPITDPNCMNMSCKAFAAGWNESQDEIPLMTLVNYSYWTMTYYMTWIIIFVVAHMVHVLSDRFTRARTPGSPPRAGWTHKLAASYRSIAYRRFGGWWTKLGMPSLGLFALLALSTIFFICLLFPGPAYLRSRFRFGSPPLSVRCAMTISALLPLLIALAGKVNMFTWVTGASYAELNIFHRYIGGVLFALATMHTVPHLVAPIQDGGYDMLAQLFIWKRRELSGVILYFVFICLMLLSIPAVRRRFYEFFVFTHIFLGVSFFGLLWWHIKGEYASPIYIYTTVGIFILSNLLRILQRNKSVLHGKLGGFPTRIERLPGKITKLTVEVPAALRWKAGQHSYVRMPRGVSNIFDNHPFTIASIPSTSGPSQQQQSNKMVFLIRAHRGFTGALERRAILCEEEQKLSSRPGLPSSPSFASATTTTTAASSIRSVVTEKPNKNASTYTVDDVERSTTATTTTEIFATPTRALGTIIDGPYGTYVPPLHRTFDTVVLVAAGTGITAALPYALDLSRQLRDGGADGCGSSTRVQEVRLVWTIRDDAWIEWVRSEFESIVRTAGAGKIIVDVYVTGKKKAELPMLQQQQQQQYIPALPTAPLPPAVVAAHHHHDEMMMMQPLAISGTAAGRRAALSLFPPAGMSQCSSSATLAPPLLPRPSEDVVLEDVDVDEIKPSSPIHVTTTTTTSISTSATSSSRQLNIKYEGRPRMASLVPQLVGEAQGARAFVVGCGPEALKVELGNAVAGMQKDVFRGEMEKVVLHMETFGW</sequence>
<proteinExistence type="inferred from homology"/>
<dbReference type="InterPro" id="IPR013130">
    <property type="entry name" value="Fe3_Rdtase_TM_dom"/>
</dbReference>
<evidence type="ECO:0000256" key="10">
    <source>
        <dbReference type="ARBA" id="ARBA00023065"/>
    </source>
</evidence>
<keyword evidence="9" id="KW-0560">Oxidoreductase</keyword>
<dbReference type="EC" id="1.16.1.9" evidence="3"/>
<keyword evidence="11 13" id="KW-0472">Membrane</keyword>
<protein>
    <recommendedName>
        <fullName evidence="3">ferric-chelate reductase (NADPH)</fullName>
        <ecNumber evidence="3">1.16.1.9</ecNumber>
    </recommendedName>
</protein>
<evidence type="ECO:0000256" key="4">
    <source>
        <dbReference type="ARBA" id="ARBA00022448"/>
    </source>
</evidence>
<keyword evidence="7" id="KW-0249">Electron transport</keyword>
<feature type="domain" description="FAD-binding FR-type" evidence="14">
    <location>
        <begin position="322"/>
        <end position="501"/>
    </location>
</feature>
<comment type="caution">
    <text evidence="15">The sequence shown here is derived from an EMBL/GenBank/DDBJ whole genome shotgun (WGS) entry which is preliminary data.</text>
</comment>
<dbReference type="CDD" id="cd06186">
    <property type="entry name" value="NOX_Duox_like_FAD_NADP"/>
    <property type="match status" value="1"/>
</dbReference>
<keyword evidence="4" id="KW-0813">Transport</keyword>
<dbReference type="AlphaFoldDB" id="A0AA39Z0B4"/>
<comment type="catalytic activity">
    <reaction evidence="12">
        <text>2 a Fe(II)-siderophore + NADP(+) + H(+) = 2 a Fe(III)-siderophore + NADPH</text>
        <dbReference type="Rhea" id="RHEA:28795"/>
        <dbReference type="Rhea" id="RHEA-COMP:11342"/>
        <dbReference type="Rhea" id="RHEA-COMP:11344"/>
        <dbReference type="ChEBI" id="CHEBI:15378"/>
        <dbReference type="ChEBI" id="CHEBI:29033"/>
        <dbReference type="ChEBI" id="CHEBI:29034"/>
        <dbReference type="ChEBI" id="CHEBI:57783"/>
        <dbReference type="ChEBI" id="CHEBI:58349"/>
        <dbReference type="EC" id="1.16.1.9"/>
    </reaction>
</comment>
<feature type="transmembrane region" description="Helical" evidence="13">
    <location>
        <begin position="268"/>
        <end position="288"/>
    </location>
</feature>
<feature type="transmembrane region" description="Helical" evidence="13">
    <location>
        <begin position="242"/>
        <end position="261"/>
    </location>
</feature>
<keyword evidence="16" id="KW-1185">Reference proteome</keyword>
<dbReference type="Gene3D" id="3.40.50.80">
    <property type="entry name" value="Nucleotide-binding domain of ferredoxin-NADP reductase (FNR) module"/>
    <property type="match status" value="1"/>
</dbReference>
<evidence type="ECO:0000256" key="13">
    <source>
        <dbReference type="SAM" id="Phobius"/>
    </source>
</evidence>
<dbReference type="PANTHER" id="PTHR32361">
    <property type="entry name" value="FERRIC/CUPRIC REDUCTASE TRANSMEMBRANE COMPONENT"/>
    <property type="match status" value="1"/>
</dbReference>
<name>A0AA39Z0B4_9PEZI</name>
<feature type="transmembrane region" description="Helical" evidence="13">
    <location>
        <begin position="159"/>
        <end position="179"/>
    </location>
</feature>
<evidence type="ECO:0000256" key="6">
    <source>
        <dbReference type="ARBA" id="ARBA00022692"/>
    </source>
</evidence>
<evidence type="ECO:0000259" key="14">
    <source>
        <dbReference type="PROSITE" id="PS51384"/>
    </source>
</evidence>
<dbReference type="SFLD" id="SFLDG01168">
    <property type="entry name" value="Ferric_reductase_subgroup_(FRE"/>
    <property type="match status" value="1"/>
</dbReference>
<dbReference type="GO" id="GO:0015677">
    <property type="term" value="P:copper ion import"/>
    <property type="evidence" value="ECO:0007669"/>
    <property type="project" value="TreeGrafter"/>
</dbReference>
<dbReference type="Pfam" id="PF01794">
    <property type="entry name" value="Ferric_reduct"/>
    <property type="match status" value="1"/>
</dbReference>
<dbReference type="InterPro" id="IPR013121">
    <property type="entry name" value="Fe_red_NAD-bd_6"/>
</dbReference>
<keyword evidence="6 13" id="KW-0812">Transmembrane</keyword>
<dbReference type="Pfam" id="PF08022">
    <property type="entry name" value="FAD_binding_8"/>
    <property type="match status" value="1"/>
</dbReference>
<evidence type="ECO:0000256" key="3">
    <source>
        <dbReference type="ARBA" id="ARBA00012668"/>
    </source>
</evidence>
<dbReference type="EMBL" id="JAUJDW010000007">
    <property type="protein sequence ID" value="KAK0661809.1"/>
    <property type="molecule type" value="Genomic_DNA"/>
</dbReference>
<dbReference type="PANTHER" id="PTHR32361:SF23">
    <property type="entry name" value="FERRIC-CHELATE REDUCTASE"/>
    <property type="match status" value="1"/>
</dbReference>
<gene>
    <name evidence="15" type="primary">FRE7_1</name>
    <name evidence="15" type="ORF">DIS24_g2285</name>
</gene>